<dbReference type="InterPro" id="IPR049730">
    <property type="entry name" value="SNF2/RAD54-like_C"/>
</dbReference>
<evidence type="ECO:0000256" key="5">
    <source>
        <dbReference type="ARBA" id="ARBA00022840"/>
    </source>
</evidence>
<dbReference type="InterPro" id="IPR044567">
    <property type="entry name" value="CLSY/DRD1"/>
</dbReference>
<dbReference type="GO" id="GO:0005634">
    <property type="term" value="C:nucleus"/>
    <property type="evidence" value="ECO:0007669"/>
    <property type="project" value="UniProtKB-SubCell"/>
</dbReference>
<evidence type="ECO:0000259" key="9">
    <source>
        <dbReference type="PROSITE" id="PS51194"/>
    </source>
</evidence>
<dbReference type="SMART" id="SM00487">
    <property type="entry name" value="DEXDc"/>
    <property type="match status" value="1"/>
</dbReference>
<dbReference type="PANTHER" id="PTHR45821:SF5">
    <property type="entry name" value="SNF2 DOMAIN-CONTAINING PROTEIN CLASSY 4"/>
    <property type="match status" value="1"/>
</dbReference>
<keyword evidence="4" id="KW-0347">Helicase</keyword>
<dbReference type="Pfam" id="PF00176">
    <property type="entry name" value="SNF2-rel_dom"/>
    <property type="match status" value="1"/>
</dbReference>
<name>A0A5J4ZWR3_9ASTE</name>
<feature type="compositionally biased region" description="Polar residues" evidence="7">
    <location>
        <begin position="664"/>
        <end position="683"/>
    </location>
</feature>
<dbReference type="PANTHER" id="PTHR45821">
    <property type="entry name" value="SNF2 DOMAIN-CONTAINING PROTEIN CLASSY 2-RELATED"/>
    <property type="match status" value="1"/>
</dbReference>
<dbReference type="InterPro" id="IPR027417">
    <property type="entry name" value="P-loop_NTPase"/>
</dbReference>
<proteinExistence type="predicted"/>
<sequence length="1234" mass="137558">MDYSKVPLARRTRFQENLFFKQYYEDKKKAKSRGSGGDYVSALGENRESGVRVEGSATLGSGGVVVSESVAVCGGGSSFGVGEVGLSGVNVGDNEGVSSVNTVRAENSRSKKLLNSKTGSKKNKNVVRIDADSKKIRKSRKGTKKEKNVAPIDFGSEKFANKKRNVVRIAVVDDNESEDEIVFLRGVVQSSCSSLKTPSESGSKVRSDKGKNSAHMEFDEIVSSSGKLGEKINDGKIHGRVGISKKNEDVSDDFSVDLEGSEESESSSEEDNHDPDDEDYEVYNSCRADSSDKTSYGVGDEDDDGESSVMKRGTVGKEKEKERVVEVGLSLKRKVHHCPVVSLEQSSSYSVDGEGEGGNDRSIMMPGSFVGEDTERRVKDGLKRRKICGLVFVVDCSTEKNKENTRESKCVAERLRSRGLSKSKKQNVKFGTFSCPLPLDEDSELDSSSGYDDGDDDWDDGSDGDNDDEIIHNNGNTCSTNGNDAEYLEKLRGKDKGGKLDVHKILANSICGKGDKVLGDLVSSGDNAPCQETNPRVELPLKFKFEDEEDSQLLEKSEFDEEVEQLFKELDFALKSYEMGSDNSSAVDNDNTISLETGTDPTALCHLGKHQLVLDEQIGIRCEYCSFVKLEIKHTLPSFSKRPWGKHDRTDLCRPEHNIFDKLQGQNSGSEHQSGFNRFSKSGTHAPGTGKTRLTIVFLQTYLELFPTCRPVIIAPCSMLLTWEEEFRKWNVDIPFHNLNNPEYSGQESKPAMDFLSEAGHHKRNPTTIRLVKLYSWNKDRSILGVSYRLFEKLTTESVVADGDDKKQRKFQPCADGEQVRRILLEFPSLLVLDEGHTPRNSQSLIFKALSKMETHRRIILSGTPFQNNFGELYNTLCLVRPKFDDRMTSENYGVLRKKRGRKSSVARVKWASLTSSICKDADDKLRKLRALIDPFVHVHRGTILQESLPGLRDALVVLQPTPLQKTLLEGIQGKKNPIKLGYLVSLISVHPSLLPECCLSKEGKSFIDRDKLNRLKLNPGAGVKTRFLMNLIQLSNTLNEKVLVFSQYIDPLAFIMDQLHSHFNWTLGKEVLCMDGKLDVNLRQSSISTFNDPNSEVKVLLASTKACSEGINLVGASRVALLDVVWNPSVERQAISRAYRIGQKKVVYVYHLITSGTIEGEKYLRQAEKDRLSELVFSSADGEVYKRDISSTVSEDKILEEMVRHDKLKDMFEKILNQPKESDLIETFGMVDL</sequence>
<dbReference type="GO" id="GO:0004386">
    <property type="term" value="F:helicase activity"/>
    <property type="evidence" value="ECO:0007669"/>
    <property type="project" value="UniProtKB-KW"/>
</dbReference>
<keyword evidence="5" id="KW-0067">ATP-binding</keyword>
<dbReference type="Proteomes" id="UP000325577">
    <property type="component" value="Linkage Group LG5"/>
</dbReference>
<dbReference type="Pfam" id="PF00271">
    <property type="entry name" value="Helicase_C"/>
    <property type="match status" value="1"/>
</dbReference>
<dbReference type="InterPro" id="IPR014001">
    <property type="entry name" value="Helicase_ATP-bd"/>
</dbReference>
<feature type="region of interest" description="Disordered" evidence="7">
    <location>
        <begin position="439"/>
        <end position="483"/>
    </location>
</feature>
<accession>A0A5J4ZWR3</accession>
<evidence type="ECO:0000313" key="10">
    <source>
        <dbReference type="EMBL" id="KAA8522118.1"/>
    </source>
</evidence>
<feature type="domain" description="Helicase ATP-binding" evidence="8">
    <location>
        <begin position="795"/>
        <end position="883"/>
    </location>
</feature>
<feature type="compositionally biased region" description="Acidic residues" evidence="7">
    <location>
        <begin position="250"/>
        <end position="281"/>
    </location>
</feature>
<dbReference type="InterPro" id="IPR000330">
    <property type="entry name" value="SNF2_N"/>
</dbReference>
<evidence type="ECO:0000256" key="2">
    <source>
        <dbReference type="ARBA" id="ARBA00022741"/>
    </source>
</evidence>
<evidence type="ECO:0000313" key="11">
    <source>
        <dbReference type="Proteomes" id="UP000325577"/>
    </source>
</evidence>
<feature type="region of interest" description="Disordered" evidence="7">
    <location>
        <begin position="663"/>
        <end position="687"/>
    </location>
</feature>
<dbReference type="InterPro" id="IPR038718">
    <property type="entry name" value="SNF2-like_sf"/>
</dbReference>
<evidence type="ECO:0000259" key="8">
    <source>
        <dbReference type="PROSITE" id="PS51192"/>
    </source>
</evidence>
<evidence type="ECO:0000256" key="6">
    <source>
        <dbReference type="ARBA" id="ARBA00023242"/>
    </source>
</evidence>
<evidence type="ECO:0008006" key="12">
    <source>
        <dbReference type="Google" id="ProtNLM"/>
    </source>
</evidence>
<feature type="compositionally biased region" description="Acidic residues" evidence="7">
    <location>
        <begin position="452"/>
        <end position="468"/>
    </location>
</feature>
<dbReference type="GO" id="GO:0016787">
    <property type="term" value="F:hydrolase activity"/>
    <property type="evidence" value="ECO:0007669"/>
    <property type="project" value="UniProtKB-KW"/>
</dbReference>
<dbReference type="OrthoDB" id="2020972at2759"/>
<dbReference type="InterPro" id="IPR001650">
    <property type="entry name" value="Helicase_C-like"/>
</dbReference>
<evidence type="ECO:0000256" key="1">
    <source>
        <dbReference type="ARBA" id="ARBA00004123"/>
    </source>
</evidence>
<reference evidence="10 11" key="1">
    <citation type="submission" date="2019-09" db="EMBL/GenBank/DDBJ databases">
        <title>A chromosome-level genome assembly of the Chinese tupelo Nyssa sinensis.</title>
        <authorList>
            <person name="Yang X."/>
            <person name="Kang M."/>
            <person name="Yang Y."/>
            <person name="Xiong H."/>
            <person name="Wang M."/>
            <person name="Zhang Z."/>
            <person name="Wang Z."/>
            <person name="Wu H."/>
            <person name="Ma T."/>
            <person name="Liu J."/>
            <person name="Xi Z."/>
        </authorList>
    </citation>
    <scope>NUCLEOTIDE SEQUENCE [LARGE SCALE GENOMIC DNA]</scope>
    <source>
        <strain evidence="10">J267</strain>
        <tissue evidence="10">Leaf</tissue>
    </source>
</reference>
<dbReference type="PROSITE" id="PS51192">
    <property type="entry name" value="HELICASE_ATP_BIND_1"/>
    <property type="match status" value="1"/>
</dbReference>
<feature type="compositionally biased region" description="Basic and acidic residues" evidence="7">
    <location>
        <begin position="203"/>
        <end position="218"/>
    </location>
</feature>
<keyword evidence="11" id="KW-1185">Reference proteome</keyword>
<dbReference type="Gene3D" id="3.40.50.300">
    <property type="entry name" value="P-loop containing nucleotide triphosphate hydrolases"/>
    <property type="match status" value="1"/>
</dbReference>
<dbReference type="SUPFAM" id="SSF52540">
    <property type="entry name" value="P-loop containing nucleoside triphosphate hydrolases"/>
    <property type="match status" value="2"/>
</dbReference>
<feature type="compositionally biased region" description="Polar residues" evidence="7">
    <location>
        <begin position="193"/>
        <end position="202"/>
    </location>
</feature>
<dbReference type="AlphaFoldDB" id="A0A5J4ZWR3"/>
<dbReference type="Gene3D" id="3.40.50.10810">
    <property type="entry name" value="Tandem AAA-ATPase domain"/>
    <property type="match status" value="1"/>
</dbReference>
<dbReference type="GO" id="GO:0080188">
    <property type="term" value="P:gene silencing by siRNA-directed DNA methylation"/>
    <property type="evidence" value="ECO:0007669"/>
    <property type="project" value="InterPro"/>
</dbReference>
<feature type="region of interest" description="Disordered" evidence="7">
    <location>
        <begin position="346"/>
        <end position="367"/>
    </location>
</feature>
<dbReference type="CDD" id="cd18793">
    <property type="entry name" value="SF2_C_SNF"/>
    <property type="match status" value="1"/>
</dbReference>
<dbReference type="GO" id="GO:0005524">
    <property type="term" value="F:ATP binding"/>
    <property type="evidence" value="ECO:0007669"/>
    <property type="project" value="UniProtKB-KW"/>
</dbReference>
<feature type="domain" description="Helicase C-terminal" evidence="9">
    <location>
        <begin position="1031"/>
        <end position="1201"/>
    </location>
</feature>
<comment type="subcellular location">
    <subcellularLocation>
        <location evidence="1">Nucleus</location>
    </subcellularLocation>
</comment>
<dbReference type="PROSITE" id="PS51194">
    <property type="entry name" value="HELICASE_CTER"/>
    <property type="match status" value="1"/>
</dbReference>
<evidence type="ECO:0000256" key="3">
    <source>
        <dbReference type="ARBA" id="ARBA00022801"/>
    </source>
</evidence>
<organism evidence="10 11">
    <name type="scientific">Nyssa sinensis</name>
    <dbReference type="NCBI Taxonomy" id="561372"/>
    <lineage>
        <taxon>Eukaryota</taxon>
        <taxon>Viridiplantae</taxon>
        <taxon>Streptophyta</taxon>
        <taxon>Embryophyta</taxon>
        <taxon>Tracheophyta</taxon>
        <taxon>Spermatophyta</taxon>
        <taxon>Magnoliopsida</taxon>
        <taxon>eudicotyledons</taxon>
        <taxon>Gunneridae</taxon>
        <taxon>Pentapetalae</taxon>
        <taxon>asterids</taxon>
        <taxon>Cornales</taxon>
        <taxon>Nyssaceae</taxon>
        <taxon>Nyssa</taxon>
    </lineage>
</organism>
<keyword evidence="6" id="KW-0539">Nucleus</keyword>
<feature type="region of interest" description="Disordered" evidence="7">
    <location>
        <begin position="193"/>
        <end position="234"/>
    </location>
</feature>
<evidence type="ECO:0000256" key="7">
    <source>
        <dbReference type="SAM" id="MobiDB-lite"/>
    </source>
</evidence>
<protein>
    <recommendedName>
        <fullName evidence="12">Helicase C-terminal domain-containing protein</fullName>
    </recommendedName>
</protein>
<dbReference type="SMART" id="SM00490">
    <property type="entry name" value="HELICc"/>
    <property type="match status" value="1"/>
</dbReference>
<evidence type="ECO:0000256" key="4">
    <source>
        <dbReference type="ARBA" id="ARBA00022806"/>
    </source>
</evidence>
<gene>
    <name evidence="10" type="ORF">F0562_012568</name>
</gene>
<keyword evidence="3" id="KW-0378">Hydrolase</keyword>
<keyword evidence="2" id="KW-0547">Nucleotide-binding</keyword>
<feature type="compositionally biased region" description="Polar residues" evidence="7">
    <location>
        <begin position="473"/>
        <end position="483"/>
    </location>
</feature>
<dbReference type="EMBL" id="CM018048">
    <property type="protein sequence ID" value="KAA8522118.1"/>
    <property type="molecule type" value="Genomic_DNA"/>
</dbReference>
<feature type="region of interest" description="Disordered" evidence="7">
    <location>
        <begin position="248"/>
        <end position="317"/>
    </location>
</feature>